<evidence type="ECO:0000313" key="3">
    <source>
        <dbReference type="EMBL" id="KWX09437.1"/>
    </source>
</evidence>
<evidence type="ECO:0000259" key="1">
    <source>
        <dbReference type="Pfam" id="PF08241"/>
    </source>
</evidence>
<comment type="caution">
    <text evidence="3">The sequence shown here is derived from an EMBL/GenBank/DDBJ whole genome shotgun (WGS) entry which is preliminary data.</text>
</comment>
<reference evidence="4" key="1">
    <citation type="submission" date="2015-02" db="EMBL/GenBank/DDBJ databases">
        <title>Physiological reanalysis, assessment of diazotrophy, and genome sequences of multiple isolates of Streptomyces thermoautotrophicus.</title>
        <authorList>
            <person name="MacKellar D.C."/>
            <person name="Lieber L."/>
            <person name="Norman J."/>
            <person name="Bolger A."/>
            <person name="Tobin C."/>
            <person name="Murray J.W."/>
            <person name="Friesen M."/>
            <person name="Prell J."/>
        </authorList>
    </citation>
    <scope>NUCLEOTIDE SEQUENCE [LARGE SCALE GENOMIC DNA]</scope>
    <source>
        <strain evidence="4">UBT1</strain>
    </source>
</reference>
<dbReference type="RefSeq" id="WP_066885181.1">
    <property type="nucleotide sequence ID" value="NZ_JYIJ01000016.1"/>
</dbReference>
<reference evidence="3 5" key="2">
    <citation type="submission" date="2015-02" db="EMBL/GenBank/DDBJ databases">
        <title>Physiological reanalysis, assessment of diazotrophy, and genome sequences of multiple isolates of Streptomyces thermoautotrophicus.</title>
        <authorList>
            <person name="MacKellar D.C."/>
            <person name="Lieber L."/>
            <person name="Norman J."/>
            <person name="Bolger A."/>
            <person name="Tobin C."/>
            <person name="Murray J.W."/>
            <person name="Prell J."/>
        </authorList>
    </citation>
    <scope>NUCLEOTIDE SEQUENCE [LARGE SCALE GENOMIC DNA]</scope>
    <source>
        <strain evidence="3 5">UBT1</strain>
    </source>
</reference>
<dbReference type="AlphaFoldDB" id="A0A132NHI6"/>
<dbReference type="Pfam" id="PF08241">
    <property type="entry name" value="Methyltransf_11"/>
    <property type="match status" value="1"/>
</dbReference>
<name>A0A132NHI6_9ACTN</name>
<feature type="domain" description="Methyltransferase type 11" evidence="1">
    <location>
        <begin position="115"/>
        <end position="162"/>
    </location>
</feature>
<dbReference type="CDD" id="cd02440">
    <property type="entry name" value="AdoMet_MTases"/>
    <property type="match status" value="1"/>
</dbReference>
<dbReference type="EMBL" id="JYIK01000813">
    <property type="protein sequence ID" value="KWX09437.1"/>
    <property type="molecule type" value="Genomic_DNA"/>
</dbReference>
<organism evidence="3 4">
    <name type="scientific">Carbonactinospora thermoautotrophica</name>
    <dbReference type="NCBI Taxonomy" id="1469144"/>
    <lineage>
        <taxon>Bacteria</taxon>
        <taxon>Bacillati</taxon>
        <taxon>Actinomycetota</taxon>
        <taxon>Actinomycetes</taxon>
        <taxon>Kitasatosporales</taxon>
        <taxon>Carbonactinosporaceae</taxon>
        <taxon>Carbonactinospora</taxon>
    </lineage>
</organism>
<dbReference type="Proteomes" id="UP000070598">
    <property type="component" value="Unassembled WGS sequence"/>
</dbReference>
<dbReference type="InterPro" id="IPR029063">
    <property type="entry name" value="SAM-dependent_MTases_sf"/>
</dbReference>
<dbReference type="Gene3D" id="3.40.50.150">
    <property type="entry name" value="Vaccinia Virus protein VP39"/>
    <property type="match status" value="1"/>
</dbReference>
<dbReference type="EMBL" id="JYIJ01000016">
    <property type="protein sequence ID" value="KWX04042.1"/>
    <property type="molecule type" value="Genomic_DNA"/>
</dbReference>
<dbReference type="GO" id="GO:0008757">
    <property type="term" value="F:S-adenosylmethionine-dependent methyltransferase activity"/>
    <property type="evidence" value="ECO:0007669"/>
    <property type="project" value="InterPro"/>
</dbReference>
<accession>A0A132NHI6</accession>
<keyword evidence="3" id="KW-0808">Transferase</keyword>
<sequence>MNVRGPLGYQRTLLLDRVLEGMAQDLLAHDDRLRGFTVQVRFDGGVAHLDGELSTLEELQLLRELLLRHVPVFAVWDRVRVAGRKPIILDLGCGDTKQYPDNVGVDRRPGKAVNVLADLRRGLPFQDESVDQVFAVHVLEHLPDYIALLDEIHRVLRPGGVLHVMAPDWTHVNSVADPTHLRLFDVQTFKYLCSPQHTERCWYPLIVSSDGASVFADLVPVKAGQAAADALRMARFFD</sequence>
<dbReference type="Proteomes" id="UP000070659">
    <property type="component" value="Unassembled WGS sequence"/>
</dbReference>
<gene>
    <name evidence="2" type="ORF">TH66_08835</name>
    <name evidence="3" type="ORF">TR74_09595</name>
</gene>
<dbReference type="GO" id="GO:0032259">
    <property type="term" value="P:methylation"/>
    <property type="evidence" value="ECO:0007669"/>
    <property type="project" value="UniProtKB-KW"/>
</dbReference>
<evidence type="ECO:0000313" key="5">
    <source>
        <dbReference type="Proteomes" id="UP000070659"/>
    </source>
</evidence>
<evidence type="ECO:0000313" key="4">
    <source>
        <dbReference type="Proteomes" id="UP000070598"/>
    </source>
</evidence>
<dbReference type="PATRIC" id="fig|1469144.8.peg.3419"/>
<proteinExistence type="predicted"/>
<dbReference type="SUPFAM" id="SSF53335">
    <property type="entry name" value="S-adenosyl-L-methionine-dependent methyltransferases"/>
    <property type="match status" value="1"/>
</dbReference>
<evidence type="ECO:0000313" key="2">
    <source>
        <dbReference type="EMBL" id="KWX04042.1"/>
    </source>
</evidence>
<protein>
    <submittedName>
        <fullName evidence="3">Methyltransferase type 11</fullName>
    </submittedName>
</protein>
<keyword evidence="3" id="KW-0489">Methyltransferase</keyword>
<dbReference type="InterPro" id="IPR013216">
    <property type="entry name" value="Methyltransf_11"/>
</dbReference>